<dbReference type="SUPFAM" id="SSF46785">
    <property type="entry name" value="Winged helix' DNA-binding domain"/>
    <property type="match status" value="1"/>
</dbReference>
<keyword evidence="6" id="KW-1185">Reference proteome</keyword>
<dbReference type="PANTHER" id="PTHR33204:SF29">
    <property type="entry name" value="TRANSCRIPTIONAL REGULATOR"/>
    <property type="match status" value="1"/>
</dbReference>
<dbReference type="Proteomes" id="UP000014113">
    <property type="component" value="Unassembled WGS sequence"/>
</dbReference>
<dbReference type="Pfam" id="PF01638">
    <property type="entry name" value="HxlR"/>
    <property type="match status" value="1"/>
</dbReference>
<dbReference type="GO" id="GO:0003677">
    <property type="term" value="F:DNA binding"/>
    <property type="evidence" value="ECO:0007669"/>
    <property type="project" value="UniProtKB-KW"/>
</dbReference>
<dbReference type="InterPro" id="IPR002577">
    <property type="entry name" value="HTH_HxlR"/>
</dbReference>
<gene>
    <name evidence="5" type="ORF">I568_01253</name>
</gene>
<dbReference type="eggNOG" id="COG1733">
    <property type="taxonomic scope" value="Bacteria"/>
</dbReference>
<dbReference type="PATRIC" id="fig|1121865.3.peg.1552"/>
<name>S0KMG2_9ENTE</name>
<dbReference type="OrthoDB" id="9791143at2"/>
<dbReference type="PROSITE" id="PS51118">
    <property type="entry name" value="HTH_HXLR"/>
    <property type="match status" value="1"/>
</dbReference>
<comment type="caution">
    <text evidence="5">The sequence shown here is derived from an EMBL/GenBank/DDBJ whole genome shotgun (WGS) entry which is preliminary data.</text>
</comment>
<evidence type="ECO:0000256" key="1">
    <source>
        <dbReference type="ARBA" id="ARBA00023015"/>
    </source>
</evidence>
<reference evidence="5 6" key="1">
    <citation type="submission" date="2013-03" db="EMBL/GenBank/DDBJ databases">
        <title>The Genome Sequence of Enterococcus columbae ATCC_51263 (PacBio/Illumina hybrid assembly).</title>
        <authorList>
            <consortium name="The Broad Institute Genomics Platform"/>
            <consortium name="The Broad Institute Genome Sequencing Center for Infectious Disease"/>
            <person name="Earl A."/>
            <person name="Russ C."/>
            <person name="Gilmore M."/>
            <person name="Surin D."/>
            <person name="Walker B."/>
            <person name="Young S."/>
            <person name="Zeng Q."/>
            <person name="Gargeya S."/>
            <person name="Fitzgerald M."/>
            <person name="Haas B."/>
            <person name="Abouelleil A."/>
            <person name="Allen A.W."/>
            <person name="Alvarado L."/>
            <person name="Arachchi H.M."/>
            <person name="Berlin A.M."/>
            <person name="Chapman S.B."/>
            <person name="Gainer-Dewar J."/>
            <person name="Goldberg J."/>
            <person name="Griggs A."/>
            <person name="Gujja S."/>
            <person name="Hansen M."/>
            <person name="Howarth C."/>
            <person name="Imamovic A."/>
            <person name="Ireland A."/>
            <person name="Larimer J."/>
            <person name="McCowan C."/>
            <person name="Murphy C."/>
            <person name="Pearson M."/>
            <person name="Poon T.W."/>
            <person name="Priest M."/>
            <person name="Roberts A."/>
            <person name="Saif S."/>
            <person name="Shea T."/>
            <person name="Sisk P."/>
            <person name="Sykes S."/>
            <person name="Wortman J."/>
            <person name="Nusbaum C."/>
            <person name="Birren B."/>
        </authorList>
    </citation>
    <scope>NUCLEOTIDE SEQUENCE [LARGE SCALE GENOMIC DNA]</scope>
    <source>
        <strain evidence="5 6">ATCC 51263</strain>
    </source>
</reference>
<dbReference type="InterPro" id="IPR036388">
    <property type="entry name" value="WH-like_DNA-bd_sf"/>
</dbReference>
<dbReference type="AlphaFoldDB" id="S0KMG2"/>
<accession>S0KMG2</accession>
<organism evidence="5 6">
    <name type="scientific">Enterococcus columbae DSM 7374 = ATCC 51263</name>
    <dbReference type="NCBI Taxonomy" id="1121865"/>
    <lineage>
        <taxon>Bacteria</taxon>
        <taxon>Bacillati</taxon>
        <taxon>Bacillota</taxon>
        <taxon>Bacilli</taxon>
        <taxon>Lactobacillales</taxon>
        <taxon>Enterococcaceae</taxon>
        <taxon>Enterococcus</taxon>
    </lineage>
</organism>
<keyword evidence="3" id="KW-0804">Transcription</keyword>
<evidence type="ECO:0000313" key="5">
    <source>
        <dbReference type="EMBL" id="EOW84094.1"/>
    </source>
</evidence>
<keyword evidence="1" id="KW-0805">Transcription regulation</keyword>
<evidence type="ECO:0000313" key="6">
    <source>
        <dbReference type="Proteomes" id="UP000014113"/>
    </source>
</evidence>
<dbReference type="InterPro" id="IPR036390">
    <property type="entry name" value="WH_DNA-bd_sf"/>
</dbReference>
<dbReference type="Gene3D" id="1.10.10.10">
    <property type="entry name" value="Winged helix-like DNA-binding domain superfamily/Winged helix DNA-binding domain"/>
    <property type="match status" value="1"/>
</dbReference>
<dbReference type="PANTHER" id="PTHR33204">
    <property type="entry name" value="TRANSCRIPTIONAL REGULATOR, MARR FAMILY"/>
    <property type="match status" value="1"/>
</dbReference>
<proteinExistence type="predicted"/>
<dbReference type="EMBL" id="ASWJ01000005">
    <property type="protein sequence ID" value="EOW84094.1"/>
    <property type="molecule type" value="Genomic_DNA"/>
</dbReference>
<dbReference type="STRING" id="1121865.OMW_01610"/>
<dbReference type="RefSeq" id="WP_016183723.1">
    <property type="nucleotide sequence ID" value="NZ_JXKI01000005.1"/>
</dbReference>
<keyword evidence="2" id="KW-0238">DNA-binding</keyword>
<evidence type="ECO:0000259" key="4">
    <source>
        <dbReference type="PROSITE" id="PS51118"/>
    </source>
</evidence>
<feature type="domain" description="HTH hxlR-type" evidence="4">
    <location>
        <begin position="16"/>
        <end position="114"/>
    </location>
</feature>
<evidence type="ECO:0000256" key="3">
    <source>
        <dbReference type="ARBA" id="ARBA00023163"/>
    </source>
</evidence>
<protein>
    <recommendedName>
        <fullName evidence="4">HTH hxlR-type domain-containing protein</fullName>
    </recommendedName>
</protein>
<evidence type="ECO:0000256" key="2">
    <source>
        <dbReference type="ARBA" id="ARBA00023125"/>
    </source>
</evidence>
<sequence>MQAYTFENADVAPFSCPAEALANLLGRKWVPQIIEQLAQHNLRFGELCRRLPGSTPKMIKQQLNLLEQNGIITNEKQTIQNTVESTYGLTPKGKNLFLIVAQMKSWGQENLACH</sequence>